<dbReference type="Pfam" id="PF03901">
    <property type="entry name" value="Glyco_transf_22"/>
    <property type="match status" value="1"/>
</dbReference>
<keyword evidence="8 12" id="KW-0256">Endoplasmic reticulum</keyword>
<dbReference type="HOGENOM" id="CLU_012353_1_0_1"/>
<evidence type="ECO:0000256" key="5">
    <source>
        <dbReference type="ARBA" id="ARBA00022676"/>
    </source>
</evidence>
<keyword evidence="6" id="KW-0808">Transferase</keyword>
<dbReference type="EMBL" id="DS027054">
    <property type="protein sequence ID" value="EAW10380.1"/>
    <property type="molecule type" value="Genomic_DNA"/>
</dbReference>
<evidence type="ECO:0000313" key="14">
    <source>
        <dbReference type="EMBL" id="EAW10380.1"/>
    </source>
</evidence>
<dbReference type="GO" id="GO:0000026">
    <property type="term" value="F:alpha-1,2-mannosyltransferase activity"/>
    <property type="evidence" value="ECO:0007669"/>
    <property type="project" value="TreeGrafter"/>
</dbReference>
<feature type="transmembrane region" description="Helical" evidence="12">
    <location>
        <begin position="381"/>
        <end position="402"/>
    </location>
</feature>
<keyword evidence="15" id="KW-1185">Reference proteome</keyword>
<evidence type="ECO:0000256" key="6">
    <source>
        <dbReference type="ARBA" id="ARBA00022679"/>
    </source>
</evidence>
<keyword evidence="5 12" id="KW-0328">Glycosyltransferase</keyword>
<evidence type="ECO:0000256" key="3">
    <source>
        <dbReference type="ARBA" id="ARBA00006065"/>
    </source>
</evidence>
<dbReference type="EC" id="2.4.1.-" evidence="12"/>
<comment type="similarity">
    <text evidence="3">Belongs to the glycosyltransferase 22 family. PIGB subfamily.</text>
</comment>
<dbReference type="Proteomes" id="UP000006701">
    <property type="component" value="Unassembled WGS sequence"/>
</dbReference>
<evidence type="ECO:0000256" key="7">
    <source>
        <dbReference type="ARBA" id="ARBA00022692"/>
    </source>
</evidence>
<feature type="transmembrane region" description="Helical" evidence="12">
    <location>
        <begin position="290"/>
        <end position="308"/>
    </location>
</feature>
<feature type="transmembrane region" description="Helical" evidence="12">
    <location>
        <begin position="349"/>
        <end position="369"/>
    </location>
</feature>
<dbReference type="VEuPathDB" id="FungiDB:ACLA_048500"/>
<feature type="region of interest" description="Disordered" evidence="13">
    <location>
        <begin position="570"/>
        <end position="592"/>
    </location>
</feature>
<comment type="pathway">
    <text evidence="2">Glycolipid biosynthesis; glycosylphosphatidylinositol-anchor biosynthesis.</text>
</comment>
<dbReference type="STRING" id="344612.A1CHM5"/>
<name>A1CHM5_ASPCL</name>
<gene>
    <name evidence="14" type="ORF">ACLA_048500</name>
</gene>
<evidence type="ECO:0000256" key="10">
    <source>
        <dbReference type="ARBA" id="ARBA00023136"/>
    </source>
</evidence>
<feature type="compositionally biased region" description="Basic and acidic residues" evidence="13">
    <location>
        <begin position="231"/>
        <end position="244"/>
    </location>
</feature>
<dbReference type="GeneID" id="4704062"/>
<evidence type="ECO:0000256" key="12">
    <source>
        <dbReference type="RuleBase" id="RU363075"/>
    </source>
</evidence>
<evidence type="ECO:0000256" key="2">
    <source>
        <dbReference type="ARBA" id="ARBA00004687"/>
    </source>
</evidence>
<evidence type="ECO:0000256" key="1">
    <source>
        <dbReference type="ARBA" id="ARBA00004477"/>
    </source>
</evidence>
<dbReference type="OrthoDB" id="416834at2759"/>
<dbReference type="RefSeq" id="XP_001271806.1">
    <property type="nucleotide sequence ID" value="XM_001271805.1"/>
</dbReference>
<dbReference type="InterPro" id="IPR005599">
    <property type="entry name" value="GPI_mannosylTrfase"/>
</dbReference>
<organism evidence="14 15">
    <name type="scientific">Aspergillus clavatus (strain ATCC 1007 / CBS 513.65 / DSM 816 / NCTC 3887 / NRRL 1 / QM 1276 / 107)</name>
    <dbReference type="NCBI Taxonomy" id="344612"/>
    <lineage>
        <taxon>Eukaryota</taxon>
        <taxon>Fungi</taxon>
        <taxon>Dikarya</taxon>
        <taxon>Ascomycota</taxon>
        <taxon>Pezizomycotina</taxon>
        <taxon>Eurotiomycetes</taxon>
        <taxon>Eurotiomycetidae</taxon>
        <taxon>Eurotiales</taxon>
        <taxon>Aspergillaceae</taxon>
        <taxon>Aspergillus</taxon>
        <taxon>Aspergillus subgen. Fumigati</taxon>
    </lineage>
</organism>
<evidence type="ECO:0000256" key="11">
    <source>
        <dbReference type="ARBA" id="ARBA00024708"/>
    </source>
</evidence>
<comment type="function">
    <text evidence="11">Mannosyltransferase involved in glycosylphosphatidylinositol-anchor biosynthesis. Transfers the third mannose to Man2-GlcN-acyl-PI during GPI precursor assembly.</text>
</comment>
<evidence type="ECO:0000256" key="4">
    <source>
        <dbReference type="ARBA" id="ARBA00022502"/>
    </source>
</evidence>
<proteinExistence type="inferred from homology"/>
<dbReference type="GO" id="GO:0005789">
    <property type="term" value="C:endoplasmic reticulum membrane"/>
    <property type="evidence" value="ECO:0007669"/>
    <property type="project" value="UniProtKB-SubCell"/>
</dbReference>
<feature type="region of interest" description="Disordered" evidence="13">
    <location>
        <begin position="1"/>
        <end position="44"/>
    </location>
</feature>
<reference evidence="14 15" key="1">
    <citation type="journal article" date="2008" name="PLoS Genet.">
        <title>Genomic islands in the pathogenic filamentous fungus Aspergillus fumigatus.</title>
        <authorList>
            <person name="Fedorova N.D."/>
            <person name="Khaldi N."/>
            <person name="Joardar V.S."/>
            <person name="Maiti R."/>
            <person name="Amedeo P."/>
            <person name="Anderson M.J."/>
            <person name="Crabtree J."/>
            <person name="Silva J.C."/>
            <person name="Badger J.H."/>
            <person name="Albarraq A."/>
            <person name="Angiuoli S."/>
            <person name="Bussey H."/>
            <person name="Bowyer P."/>
            <person name="Cotty P.J."/>
            <person name="Dyer P.S."/>
            <person name="Egan A."/>
            <person name="Galens K."/>
            <person name="Fraser-Liggett C.M."/>
            <person name="Haas B.J."/>
            <person name="Inman J.M."/>
            <person name="Kent R."/>
            <person name="Lemieux S."/>
            <person name="Malavazi I."/>
            <person name="Orvis J."/>
            <person name="Roemer T."/>
            <person name="Ronning C.M."/>
            <person name="Sundaram J.P."/>
            <person name="Sutton G."/>
            <person name="Turner G."/>
            <person name="Venter J.C."/>
            <person name="White O.R."/>
            <person name="Whitty B.R."/>
            <person name="Youngman P."/>
            <person name="Wolfe K.H."/>
            <person name="Goldman G.H."/>
            <person name="Wortman J.R."/>
            <person name="Jiang B."/>
            <person name="Denning D.W."/>
            <person name="Nierman W.C."/>
        </authorList>
    </citation>
    <scope>NUCLEOTIDE SEQUENCE [LARGE SCALE GENOMIC DNA]</scope>
    <source>
        <strain evidence="15">ATCC 1007 / CBS 513.65 / DSM 816 / NCTC 3887 / NRRL 1</strain>
    </source>
</reference>
<dbReference type="PANTHER" id="PTHR22760:SF4">
    <property type="entry name" value="GPI MANNOSYLTRANSFERASE 3"/>
    <property type="match status" value="1"/>
</dbReference>
<protein>
    <recommendedName>
        <fullName evidence="12">Mannosyltransferase</fullName>
        <ecNumber evidence="12">2.4.1.-</ecNumber>
    </recommendedName>
</protein>
<dbReference type="AlphaFoldDB" id="A1CHM5"/>
<evidence type="ECO:0000256" key="9">
    <source>
        <dbReference type="ARBA" id="ARBA00022989"/>
    </source>
</evidence>
<dbReference type="OMA" id="HEWPDYL"/>
<dbReference type="UniPathway" id="UPA00196"/>
<dbReference type="PANTHER" id="PTHR22760">
    <property type="entry name" value="GLYCOSYLTRANSFERASE"/>
    <property type="match status" value="1"/>
</dbReference>
<accession>A1CHM5</accession>
<dbReference type="eggNOG" id="KOG1771">
    <property type="taxonomic scope" value="Eukaryota"/>
</dbReference>
<evidence type="ECO:0000256" key="13">
    <source>
        <dbReference type="SAM" id="MobiDB-lite"/>
    </source>
</evidence>
<feature type="transmembrane region" description="Helical" evidence="12">
    <location>
        <begin position="254"/>
        <end position="278"/>
    </location>
</feature>
<keyword evidence="4" id="KW-0337">GPI-anchor biosynthesis</keyword>
<keyword evidence="9 12" id="KW-1133">Transmembrane helix</keyword>
<dbReference type="KEGG" id="act:ACLA_048500"/>
<sequence length="797" mass="90707">MSSSRPRNQLSSSSSSSFPSLSSPVSRLRPQHSPPSSSSSSSTTTASSLSTNLLFFLIAFRLLNAFTVRTFFQPDEFFQSLEPAWKTAFGDNQGAWITWEWKHQLRSSIHPLIFAAVYSAADLVAQLLRLSPATRADLLVAAPKTAQAVIAGVGDFYTWKLARYVYGARSYEAWATLVLTVVSPWQWFCSTRTLSNCLETTITIVALYFWPWSWSLNSSSSAGQRRTTRAASRERRERKHSADSSRAKRLRRCLVLAAIACILRPTNVLIWLTLAGVAWLRTSWEQRKTLVREALLCGSAVLLLSVLIDRLFYGFWTFPPLRFLHFNIAQSLAVFYGKNDWHYYLSQGFPLLLTTVLPFTLVGLYRALAQLRLSASGQLQPLMPAQLALISVIMPFVLSLISHKEVRFIYPLLPSLHILTAPPLVDYFMPAVLRSSRSYMPRRLTLIFLLLVNVVIALYTTITHASGPLNTLSYLRQQHDAHSSPPSALDHSNNDHSERGITAGFLMPCHSTPWRSHLVYPTIHAWALSCEPPVGLTDAQKATYLDEADQFYANPAQFLREHMIGGLRHIPRKPSYLSPSQPPPSQSQLNPPSTTHNWPDYLIFFAQLEPTLRSLLRASSYAECQRTFNTAWHDDWRRTGDIVVWCLDPAEQQAWRTATRQRETESRERQFDRIVEGFRREASGKHRSWNWNRGWDLVPFRSWFSSTPSLSLSLPALSWPSASWSPWPWPATTSWSWPWQPKRRTWFGVPIPQLWTARSPWTMRAGAGTSDWFKGWGGKNSKSKSKSKKSLDRDLWS</sequence>
<keyword evidence="10 12" id="KW-0472">Membrane</keyword>
<keyword evidence="7 12" id="KW-0812">Transmembrane</keyword>
<comment type="subcellular location">
    <subcellularLocation>
        <location evidence="1 12">Endoplasmic reticulum membrane</location>
        <topology evidence="1 12">Multi-pass membrane protein</topology>
    </subcellularLocation>
</comment>
<evidence type="ECO:0000313" key="15">
    <source>
        <dbReference type="Proteomes" id="UP000006701"/>
    </source>
</evidence>
<dbReference type="GO" id="GO:0006506">
    <property type="term" value="P:GPI anchor biosynthetic process"/>
    <property type="evidence" value="ECO:0007669"/>
    <property type="project" value="UniProtKB-UniPathway"/>
</dbReference>
<feature type="region of interest" description="Disordered" evidence="13">
    <location>
        <begin position="768"/>
        <end position="797"/>
    </location>
</feature>
<feature type="transmembrane region" description="Helical" evidence="12">
    <location>
        <begin position="444"/>
        <end position="462"/>
    </location>
</feature>
<evidence type="ECO:0000256" key="8">
    <source>
        <dbReference type="ARBA" id="ARBA00022824"/>
    </source>
</evidence>
<feature type="region of interest" description="Disordered" evidence="13">
    <location>
        <begin position="225"/>
        <end position="244"/>
    </location>
</feature>